<keyword evidence="3" id="KW-1185">Reference proteome</keyword>
<dbReference type="CDD" id="cd20302">
    <property type="entry name" value="cupin_DAD"/>
    <property type="match status" value="1"/>
</dbReference>
<reference evidence="2 3" key="1">
    <citation type="submission" date="2018-10" db="EMBL/GenBank/DDBJ databases">
        <title>Isolation from soil.</title>
        <authorList>
            <person name="Hu J."/>
        </authorList>
    </citation>
    <scope>NUCLEOTIDE SEQUENCE [LARGE SCALE GENOMIC DNA]</scope>
    <source>
        <strain evidence="2 3">NEAU-Ht49</strain>
    </source>
</reference>
<evidence type="ECO:0000259" key="1">
    <source>
        <dbReference type="Pfam" id="PF12973"/>
    </source>
</evidence>
<comment type="caution">
    <text evidence="2">The sequence shown here is derived from an EMBL/GenBank/DDBJ whole genome shotgun (WGS) entry which is preliminary data.</text>
</comment>
<name>A0A3M2LM13_9ACTN</name>
<protein>
    <submittedName>
        <fullName evidence="2">Cupin</fullName>
    </submittedName>
</protein>
<dbReference type="RefSeq" id="WP_122198369.1">
    <property type="nucleotide sequence ID" value="NZ_JBHSKC010000041.1"/>
</dbReference>
<dbReference type="EMBL" id="RFFG01000085">
    <property type="protein sequence ID" value="RMI38471.1"/>
    <property type="molecule type" value="Genomic_DNA"/>
</dbReference>
<evidence type="ECO:0000313" key="2">
    <source>
        <dbReference type="EMBL" id="RMI38471.1"/>
    </source>
</evidence>
<accession>A0A3M2LM13</accession>
<feature type="domain" description="ChrR-like cupin" evidence="1">
    <location>
        <begin position="10"/>
        <end position="107"/>
    </location>
</feature>
<dbReference type="SUPFAM" id="SSF51182">
    <property type="entry name" value="RmlC-like cupins"/>
    <property type="match status" value="1"/>
</dbReference>
<dbReference type="AlphaFoldDB" id="A0A3M2LM13"/>
<dbReference type="OrthoDB" id="564955at2"/>
<dbReference type="Pfam" id="PF12973">
    <property type="entry name" value="Cupin_7"/>
    <property type="match status" value="1"/>
</dbReference>
<dbReference type="InterPro" id="IPR011051">
    <property type="entry name" value="RmlC_Cupin_sf"/>
</dbReference>
<dbReference type="Gene3D" id="2.60.120.10">
    <property type="entry name" value="Jelly Rolls"/>
    <property type="match status" value="1"/>
</dbReference>
<dbReference type="Proteomes" id="UP000282674">
    <property type="component" value="Unassembled WGS sequence"/>
</dbReference>
<gene>
    <name evidence="2" type="ORF">EBO15_32870</name>
</gene>
<dbReference type="InterPro" id="IPR014710">
    <property type="entry name" value="RmlC-like_jellyroll"/>
</dbReference>
<proteinExistence type="predicted"/>
<evidence type="ECO:0000313" key="3">
    <source>
        <dbReference type="Proteomes" id="UP000282674"/>
    </source>
</evidence>
<dbReference type="InterPro" id="IPR025979">
    <property type="entry name" value="ChrR-like_cupin_dom"/>
</dbReference>
<sequence>MTEAITVGHVHDDDVPWVQAGPVGLKVLRASADTWVVRNRFAAGFRLPTHKHTGGVHAHTFAGRWRYAEYGIDYVAGTYIYEPPGSVHTLTVLDDDTDILFVVQGAFIEYDDAGQISGVVDGESTLNAYLALCDAAGIPRPSGILR</sequence>
<organism evidence="2 3">
    <name type="scientific">Actinomadura harenae</name>
    <dbReference type="NCBI Taxonomy" id="2483351"/>
    <lineage>
        <taxon>Bacteria</taxon>
        <taxon>Bacillati</taxon>
        <taxon>Actinomycetota</taxon>
        <taxon>Actinomycetes</taxon>
        <taxon>Streptosporangiales</taxon>
        <taxon>Thermomonosporaceae</taxon>
        <taxon>Actinomadura</taxon>
    </lineage>
</organism>